<protein>
    <recommendedName>
        <fullName evidence="3">DUF6534 domain-containing protein</fullName>
    </recommendedName>
</protein>
<dbReference type="PANTHER" id="PTHR40465">
    <property type="entry name" value="CHROMOSOME 1, WHOLE GENOME SHOTGUN SEQUENCE"/>
    <property type="match status" value="1"/>
</dbReference>
<keyword evidence="5" id="KW-1185">Reference proteome</keyword>
<dbReference type="PANTHER" id="PTHR40465:SF1">
    <property type="entry name" value="DUF6534 DOMAIN-CONTAINING PROTEIN"/>
    <property type="match status" value="1"/>
</dbReference>
<dbReference type="Proteomes" id="UP000053611">
    <property type="component" value="Unassembled WGS sequence"/>
</dbReference>
<dbReference type="InterPro" id="IPR045339">
    <property type="entry name" value="DUF6534"/>
</dbReference>
<feature type="transmembrane region" description="Helical" evidence="2">
    <location>
        <begin position="170"/>
        <end position="188"/>
    </location>
</feature>
<dbReference type="Pfam" id="PF20152">
    <property type="entry name" value="DUF6534"/>
    <property type="match status" value="1"/>
</dbReference>
<feature type="transmembrane region" description="Helical" evidence="2">
    <location>
        <begin position="12"/>
        <end position="35"/>
    </location>
</feature>
<keyword evidence="2" id="KW-1133">Transmembrane helix</keyword>
<feature type="transmembrane region" description="Helical" evidence="2">
    <location>
        <begin position="55"/>
        <end position="74"/>
    </location>
</feature>
<feature type="region of interest" description="Disordered" evidence="1">
    <location>
        <begin position="275"/>
        <end position="315"/>
    </location>
</feature>
<feature type="transmembrane region" description="Helical" evidence="2">
    <location>
        <begin position="128"/>
        <end position="149"/>
    </location>
</feature>
<organism evidence="4 5">
    <name type="scientific">Cutaneotrichosporon oleaginosum</name>
    <dbReference type="NCBI Taxonomy" id="879819"/>
    <lineage>
        <taxon>Eukaryota</taxon>
        <taxon>Fungi</taxon>
        <taxon>Dikarya</taxon>
        <taxon>Basidiomycota</taxon>
        <taxon>Agaricomycotina</taxon>
        <taxon>Tremellomycetes</taxon>
        <taxon>Trichosporonales</taxon>
        <taxon>Trichosporonaceae</taxon>
        <taxon>Cutaneotrichosporon</taxon>
    </lineage>
</organism>
<dbReference type="STRING" id="879819.A0A0J0XSC5"/>
<keyword evidence="2" id="KW-0812">Transmembrane</keyword>
<feature type="domain" description="DUF6534" evidence="3">
    <location>
        <begin position="133"/>
        <end position="220"/>
    </location>
</feature>
<dbReference type="AlphaFoldDB" id="A0A0J0XSC5"/>
<dbReference type="OrthoDB" id="2562493at2759"/>
<feature type="compositionally biased region" description="Basic residues" evidence="1">
    <location>
        <begin position="295"/>
        <end position="313"/>
    </location>
</feature>
<keyword evidence="2" id="KW-0472">Membrane</keyword>
<dbReference type="EMBL" id="KQ087190">
    <property type="protein sequence ID" value="KLT43966.1"/>
    <property type="molecule type" value="Genomic_DNA"/>
</dbReference>
<evidence type="ECO:0000313" key="4">
    <source>
        <dbReference type="EMBL" id="KLT43966.1"/>
    </source>
</evidence>
<evidence type="ECO:0000256" key="1">
    <source>
        <dbReference type="SAM" id="MobiDB-lite"/>
    </source>
</evidence>
<name>A0A0J0XSC5_9TREE</name>
<feature type="transmembrane region" description="Helical" evidence="2">
    <location>
        <begin position="194"/>
        <end position="215"/>
    </location>
</feature>
<sequence>MTYCFSEAKDKLWVRGIVAAVAAMSCLLTGFNWFYASHLFVYHFGVSGQQCSTDGRAWFPFIDAVTMSFTQAFFAHRAYRLCDRKIWIPISVLLCILIEISACIATRIVFGQLNTQQDSVRVQGTTIIWMAASMVGDSIITGCILFGLVRSRTGIRQTKELIARLIRMTLEAQVPATLVALTLMIEVIIEPANMLGNCIILFQSKIYVVGFFYSLNARQRLLPSNQGVTLGDVRDIDPIVFNEHRVATIIVDEETEMHVTVSPVLLVADRSARPHRTCASTGRRVTSARSPRVPRPSRRTSGRQSTRPRRTARSRWGQVRRLITLPFKAHVGMCEAVI</sequence>
<evidence type="ECO:0000256" key="2">
    <source>
        <dbReference type="SAM" id="Phobius"/>
    </source>
</evidence>
<feature type="transmembrane region" description="Helical" evidence="2">
    <location>
        <begin position="86"/>
        <end position="108"/>
    </location>
</feature>
<proteinExistence type="predicted"/>
<reference evidence="4 5" key="1">
    <citation type="submission" date="2015-03" db="EMBL/GenBank/DDBJ databases">
        <title>Genomics and transcriptomics of the oil-accumulating basidiomycete yeast T. oleaginosus allow insights into substrate utilization and the diverse evolutionary trajectories of mating systems in fungi.</title>
        <authorList>
            <consortium name="DOE Joint Genome Institute"/>
            <person name="Kourist R."/>
            <person name="Kracht O."/>
            <person name="Bracharz F."/>
            <person name="Lipzen A."/>
            <person name="Nolan M."/>
            <person name="Ohm R."/>
            <person name="Grigoriev I."/>
            <person name="Sun S."/>
            <person name="Heitman J."/>
            <person name="Bruck T."/>
            <person name="Nowrousian M."/>
        </authorList>
    </citation>
    <scope>NUCLEOTIDE SEQUENCE [LARGE SCALE GENOMIC DNA]</scope>
    <source>
        <strain evidence="4 5">IBC0246</strain>
    </source>
</reference>
<evidence type="ECO:0000313" key="5">
    <source>
        <dbReference type="Proteomes" id="UP000053611"/>
    </source>
</evidence>
<gene>
    <name evidence="4" type="ORF">CC85DRAFT_271814</name>
</gene>
<accession>A0A0J0XSC5</accession>
<evidence type="ECO:0000259" key="3">
    <source>
        <dbReference type="Pfam" id="PF20152"/>
    </source>
</evidence>